<dbReference type="EnsemblMetazoa" id="PPA22126.1">
    <property type="protein sequence ID" value="PPA22126.1"/>
    <property type="gene ID" value="WBGene00111680"/>
</dbReference>
<gene>
    <name evidence="1" type="primary">WBGene00111680</name>
</gene>
<reference evidence="1" key="2">
    <citation type="submission" date="2022-06" db="UniProtKB">
        <authorList>
            <consortium name="EnsemblMetazoa"/>
        </authorList>
    </citation>
    <scope>IDENTIFICATION</scope>
    <source>
        <strain evidence="1">PS312</strain>
    </source>
</reference>
<keyword evidence="2" id="KW-1185">Reference proteome</keyword>
<dbReference type="Proteomes" id="UP000005239">
    <property type="component" value="Unassembled WGS sequence"/>
</dbReference>
<name>A0A2A6CJX7_PRIPA</name>
<reference evidence="2" key="1">
    <citation type="journal article" date="2008" name="Nat. Genet.">
        <title>The Pristionchus pacificus genome provides a unique perspective on nematode lifestyle and parasitism.</title>
        <authorList>
            <person name="Dieterich C."/>
            <person name="Clifton S.W."/>
            <person name="Schuster L.N."/>
            <person name="Chinwalla A."/>
            <person name="Delehaunty K."/>
            <person name="Dinkelacker I."/>
            <person name="Fulton L."/>
            <person name="Fulton R."/>
            <person name="Godfrey J."/>
            <person name="Minx P."/>
            <person name="Mitreva M."/>
            <person name="Roeseler W."/>
            <person name="Tian H."/>
            <person name="Witte H."/>
            <person name="Yang S.P."/>
            <person name="Wilson R.K."/>
            <person name="Sommer R.J."/>
        </authorList>
    </citation>
    <scope>NUCLEOTIDE SEQUENCE [LARGE SCALE GENOMIC DNA]</scope>
    <source>
        <strain evidence="2">PS312</strain>
    </source>
</reference>
<proteinExistence type="predicted"/>
<protein>
    <submittedName>
        <fullName evidence="1">Uncharacterized protein</fullName>
    </submittedName>
</protein>
<organism evidence="1 2">
    <name type="scientific">Pristionchus pacificus</name>
    <name type="common">Parasitic nematode worm</name>
    <dbReference type="NCBI Taxonomy" id="54126"/>
    <lineage>
        <taxon>Eukaryota</taxon>
        <taxon>Metazoa</taxon>
        <taxon>Ecdysozoa</taxon>
        <taxon>Nematoda</taxon>
        <taxon>Chromadorea</taxon>
        <taxon>Rhabditida</taxon>
        <taxon>Rhabditina</taxon>
        <taxon>Diplogasteromorpha</taxon>
        <taxon>Diplogasteroidea</taxon>
        <taxon>Neodiplogasteridae</taxon>
        <taxon>Pristionchus</taxon>
    </lineage>
</organism>
<accession>A0A8R1YJL6</accession>
<evidence type="ECO:0000313" key="2">
    <source>
        <dbReference type="Proteomes" id="UP000005239"/>
    </source>
</evidence>
<evidence type="ECO:0000313" key="1">
    <source>
        <dbReference type="EnsemblMetazoa" id="PPA22126.1"/>
    </source>
</evidence>
<dbReference type="AlphaFoldDB" id="A0A2A6CJX7"/>
<sequence>AFPFTPLATAAARIFLGSGGSFSKGRAQRSPILDAMLLSLLSLICIAALILPTGAVCFVTVTSSDARFILSTTAAVSPQSCHTSCVTTALCTGARFVAPTCTLLGDLIPGGVCALPYTAWMKSTTGCPKWDPKFVYIPDACMAASILTPQYLQLEQAQICPNTPVEGEPTARLYVINAILADGTRWNFDNDPVSKITWDAARGAYFFTYQWGATSWEKEIYAATCAYQTAADPVNCPCAPLPLQTASSSLPGAAPLTVEPSTICTPGKTAGCGKWLLGPTTLGGGAVKALGITNGTCYN</sequence>
<accession>A0A2A6CJX7</accession>